<keyword evidence="1 10" id="KW-0813">Transport</keyword>
<keyword evidence="7 10" id="KW-0653">Protein transport</keyword>
<dbReference type="InterPro" id="IPR045260">
    <property type="entry name" value="Sec12-like"/>
</dbReference>
<dbReference type="Gene3D" id="2.130.10.10">
    <property type="entry name" value="YVTN repeat-like/Quinoprotein amine dehydrogenase"/>
    <property type="match status" value="1"/>
</dbReference>
<evidence type="ECO:0000256" key="3">
    <source>
        <dbReference type="ARBA" id="ARBA00022692"/>
    </source>
</evidence>
<evidence type="ECO:0000256" key="1">
    <source>
        <dbReference type="ARBA" id="ARBA00022448"/>
    </source>
</evidence>
<dbReference type="EMBL" id="ML978069">
    <property type="protein sequence ID" value="KAF2016269.1"/>
    <property type="molecule type" value="Genomic_DNA"/>
</dbReference>
<dbReference type="GO" id="GO:0003400">
    <property type="term" value="P:regulation of COPII vesicle coating"/>
    <property type="evidence" value="ECO:0007669"/>
    <property type="project" value="UniProtKB-UniRule"/>
</dbReference>
<proteinExistence type="inferred from homology"/>
<keyword evidence="12" id="KW-1185">Reference proteome</keyword>
<dbReference type="GO" id="GO:0000139">
    <property type="term" value="C:Golgi membrane"/>
    <property type="evidence" value="ECO:0007669"/>
    <property type="project" value="UniProtKB-SubCell"/>
</dbReference>
<evidence type="ECO:0000313" key="12">
    <source>
        <dbReference type="Proteomes" id="UP000799778"/>
    </source>
</evidence>
<dbReference type="AlphaFoldDB" id="A0A6A5XTM6"/>
<evidence type="ECO:0000256" key="5">
    <source>
        <dbReference type="ARBA" id="ARBA00022824"/>
    </source>
</evidence>
<dbReference type="OrthoDB" id="16538at2759"/>
<evidence type="ECO:0000256" key="10">
    <source>
        <dbReference type="RuleBase" id="RU369019"/>
    </source>
</evidence>
<dbReference type="PANTHER" id="PTHR23284:SF0">
    <property type="entry name" value="PROLACTIN REGULATORY ELEMENT-BINDING PROTEIN"/>
    <property type="match status" value="1"/>
</dbReference>
<evidence type="ECO:0000256" key="8">
    <source>
        <dbReference type="ARBA" id="ARBA00022989"/>
    </source>
</evidence>
<dbReference type="PANTHER" id="PTHR23284">
    <property type="entry name" value="PROLACTIN REGULATORY ELEMENT BINDING PROTEIN"/>
    <property type="match status" value="1"/>
</dbReference>
<evidence type="ECO:0000256" key="9">
    <source>
        <dbReference type="ARBA" id="ARBA00023136"/>
    </source>
</evidence>
<gene>
    <name evidence="11" type="ORF">BU24DRAFT_422607</name>
</gene>
<evidence type="ECO:0000256" key="4">
    <source>
        <dbReference type="ARBA" id="ARBA00022737"/>
    </source>
</evidence>
<dbReference type="GO" id="GO:0006888">
    <property type="term" value="P:endoplasmic reticulum to Golgi vesicle-mediated transport"/>
    <property type="evidence" value="ECO:0007669"/>
    <property type="project" value="UniProtKB-UniRule"/>
</dbReference>
<dbReference type="InterPro" id="IPR015943">
    <property type="entry name" value="WD40/YVTN_repeat-like_dom_sf"/>
</dbReference>
<dbReference type="Proteomes" id="UP000799778">
    <property type="component" value="Unassembled WGS sequence"/>
</dbReference>
<comment type="function">
    <text evidence="10">Guanine nucleotide-exchange factor (GEF) required for the formation or budding of transport vesicles from the ER.</text>
</comment>
<evidence type="ECO:0000256" key="6">
    <source>
        <dbReference type="ARBA" id="ARBA00022892"/>
    </source>
</evidence>
<dbReference type="GeneID" id="54285428"/>
<keyword evidence="2 10" id="KW-0853">WD repeat</keyword>
<dbReference type="GO" id="GO:0005789">
    <property type="term" value="C:endoplasmic reticulum membrane"/>
    <property type="evidence" value="ECO:0007669"/>
    <property type="project" value="UniProtKB-SubCell"/>
</dbReference>
<keyword evidence="3" id="KW-0812">Transmembrane</keyword>
<keyword evidence="6" id="KW-0931">ER-Golgi transport</keyword>
<keyword evidence="8" id="KW-1133">Transmembrane helix</keyword>
<evidence type="ECO:0000256" key="7">
    <source>
        <dbReference type="ARBA" id="ARBA00022927"/>
    </source>
</evidence>
<keyword evidence="5 10" id="KW-0256">Endoplasmic reticulum</keyword>
<reference evidence="11" key="1">
    <citation type="journal article" date="2020" name="Stud. Mycol.">
        <title>101 Dothideomycetes genomes: a test case for predicting lifestyles and emergence of pathogens.</title>
        <authorList>
            <person name="Haridas S."/>
            <person name="Albert R."/>
            <person name="Binder M."/>
            <person name="Bloem J."/>
            <person name="Labutti K."/>
            <person name="Salamov A."/>
            <person name="Andreopoulos B."/>
            <person name="Baker S."/>
            <person name="Barry K."/>
            <person name="Bills G."/>
            <person name="Bluhm B."/>
            <person name="Cannon C."/>
            <person name="Castanera R."/>
            <person name="Culley D."/>
            <person name="Daum C."/>
            <person name="Ezra D."/>
            <person name="Gonzalez J."/>
            <person name="Henrissat B."/>
            <person name="Kuo A."/>
            <person name="Liang C."/>
            <person name="Lipzen A."/>
            <person name="Lutzoni F."/>
            <person name="Magnuson J."/>
            <person name="Mondo S."/>
            <person name="Nolan M."/>
            <person name="Ohm R."/>
            <person name="Pangilinan J."/>
            <person name="Park H.-J."/>
            <person name="Ramirez L."/>
            <person name="Alfaro M."/>
            <person name="Sun H."/>
            <person name="Tritt A."/>
            <person name="Yoshinaga Y."/>
            <person name="Zwiers L.-H."/>
            <person name="Turgeon B."/>
            <person name="Goodwin S."/>
            <person name="Spatafora J."/>
            <person name="Crous P."/>
            <person name="Grigoriev I."/>
        </authorList>
    </citation>
    <scope>NUCLEOTIDE SEQUENCE</scope>
    <source>
        <strain evidence="11">CBS 175.79</strain>
    </source>
</reference>
<comment type="similarity">
    <text evidence="10">Belongs to the WD repeat SEC12 family.</text>
</comment>
<evidence type="ECO:0000256" key="2">
    <source>
        <dbReference type="ARBA" id="ARBA00022574"/>
    </source>
</evidence>
<dbReference type="GO" id="GO:0015031">
    <property type="term" value="P:protein transport"/>
    <property type="evidence" value="ECO:0007669"/>
    <property type="project" value="UniProtKB-KW"/>
</dbReference>
<comment type="subcellular location">
    <subcellularLocation>
        <location evidence="10">Endoplasmic reticulum membrane</location>
        <topology evidence="10">Single-pass type II membrane protein</topology>
    </subcellularLocation>
    <subcellularLocation>
        <location evidence="10">Golgi apparatus membrane</location>
        <topology evidence="10">Single-pass type II membrane protein</topology>
    </subcellularLocation>
</comment>
<accession>A0A6A5XTM6</accession>
<evidence type="ECO:0000313" key="11">
    <source>
        <dbReference type="EMBL" id="KAF2016269.1"/>
    </source>
</evidence>
<name>A0A6A5XTM6_9PLEO</name>
<organism evidence="11 12">
    <name type="scientific">Aaosphaeria arxii CBS 175.79</name>
    <dbReference type="NCBI Taxonomy" id="1450172"/>
    <lineage>
        <taxon>Eukaryota</taxon>
        <taxon>Fungi</taxon>
        <taxon>Dikarya</taxon>
        <taxon>Ascomycota</taxon>
        <taxon>Pezizomycotina</taxon>
        <taxon>Dothideomycetes</taxon>
        <taxon>Pleosporomycetidae</taxon>
        <taxon>Pleosporales</taxon>
        <taxon>Pleosporales incertae sedis</taxon>
        <taxon>Aaosphaeria</taxon>
    </lineage>
</organism>
<dbReference type="GO" id="GO:0005085">
    <property type="term" value="F:guanyl-nucleotide exchange factor activity"/>
    <property type="evidence" value="ECO:0007669"/>
    <property type="project" value="InterPro"/>
</dbReference>
<dbReference type="RefSeq" id="XP_033384608.1">
    <property type="nucleotide sequence ID" value="XM_033528031.1"/>
</dbReference>
<sequence>MSQTTVSKAETKYPIFAATFAYNNPAILAVGGGGGAGRSGVPNAISVFDTSSRSPKLDSIAEIDLSRDEDSVTCLESLATKDGIILYAGINSSEVDRSKGNNEHFRSFEVKYPKEKGEKASGKLEFLGKSSLFTPPTSATAKKEVYQRLVRLSPPKLGKSGSKRIGAVASSLGGDENEIVIFPATSTKPNASEVIQRIPLHKGQEANDIDILEVEDGKFHVVYVTDQSVYLSVVHGSKKDVRKLYEVPFPDVFEKKGRPKLRGIRFLSPSHILLLSNAHNRTGVELLVLRLYDEGAGSITMRKRLPGHVKAAVDLDVARLDADDNGAYQSVVAVAGHDCSLSIYSIDYLGSSRNSLGSFVSFATYRDVHPFQLTKAVFSPFLVAAKSTAGKPKAQYLRLASTSLGNSISVETFELKFTSSKAGTRYILQSPHAGTIYKVVTSTGAFFVLLFVALMVQSLLDPQGNLTKAYLPTGLTKAASGLKPPGAIMHESRVASAKLEAAAENIKVPVEQATRRIKDILDLHAGDESSAEKAVVIHDDPETDASLNTEVHADTEEVVKRHAEAKQWDDLSHAEQNRWRHKLMDAGVWAVEEGETILKGIFFSEAAGIVRHVAEGVIHG</sequence>
<keyword evidence="4 10" id="KW-0677">Repeat</keyword>
<keyword evidence="9" id="KW-0472">Membrane</keyword>
<protein>
    <recommendedName>
        <fullName evidence="10">Guanine nucleotide-exchange factor SEC12</fullName>
    </recommendedName>
</protein>